<evidence type="ECO:0000313" key="1">
    <source>
        <dbReference type="EMBL" id="PKI64021.1"/>
    </source>
</evidence>
<organism evidence="1 2">
    <name type="scientific">Punica granatum</name>
    <name type="common">Pomegranate</name>
    <dbReference type="NCBI Taxonomy" id="22663"/>
    <lineage>
        <taxon>Eukaryota</taxon>
        <taxon>Viridiplantae</taxon>
        <taxon>Streptophyta</taxon>
        <taxon>Embryophyta</taxon>
        <taxon>Tracheophyta</taxon>
        <taxon>Spermatophyta</taxon>
        <taxon>Magnoliopsida</taxon>
        <taxon>eudicotyledons</taxon>
        <taxon>Gunneridae</taxon>
        <taxon>Pentapetalae</taxon>
        <taxon>rosids</taxon>
        <taxon>malvids</taxon>
        <taxon>Myrtales</taxon>
        <taxon>Lythraceae</taxon>
        <taxon>Punica</taxon>
    </lineage>
</organism>
<reference evidence="1 2" key="1">
    <citation type="submission" date="2017-11" db="EMBL/GenBank/DDBJ databases">
        <title>De-novo sequencing of pomegranate (Punica granatum L.) genome.</title>
        <authorList>
            <person name="Akparov Z."/>
            <person name="Amiraslanov A."/>
            <person name="Hajiyeva S."/>
            <person name="Abbasov M."/>
            <person name="Kaur K."/>
            <person name="Hamwieh A."/>
            <person name="Solovyev V."/>
            <person name="Salamov A."/>
            <person name="Braich B."/>
            <person name="Kosarev P."/>
            <person name="Mahmoud A."/>
            <person name="Hajiyev E."/>
            <person name="Babayeva S."/>
            <person name="Izzatullayeva V."/>
            <person name="Mammadov A."/>
            <person name="Mammadov A."/>
            <person name="Sharifova S."/>
            <person name="Ojaghi J."/>
            <person name="Eynullazada K."/>
            <person name="Bayramov B."/>
            <person name="Abdulazimova A."/>
            <person name="Shahmuradov I."/>
        </authorList>
    </citation>
    <scope>NUCLEOTIDE SEQUENCE [LARGE SCALE GENOMIC DNA]</scope>
    <source>
        <strain evidence="2">cv. AG2017</strain>
        <tissue evidence="1">Leaf</tissue>
    </source>
</reference>
<sequence length="137" mass="14599">MSPNHATKSRIYLSGELGWAGLSWIGPNGPAGIWTGPHWADGPDWAELGWAGLSWIGPNGPAGIWTGPHWADGPDWAELGWAVAGLGHPLLDWTGAAGLSRKLGCWAARVCSTRKTTADPIRKETKIERRKGVVSAV</sequence>
<dbReference type="EMBL" id="PGOL01000855">
    <property type="protein sequence ID" value="PKI64021.1"/>
    <property type="molecule type" value="Genomic_DNA"/>
</dbReference>
<proteinExistence type="predicted"/>
<gene>
    <name evidence="1" type="ORF">CRG98_015553</name>
</gene>
<accession>A0A2I0K641</accession>
<keyword evidence="2" id="KW-1185">Reference proteome</keyword>
<comment type="caution">
    <text evidence="1">The sequence shown here is derived from an EMBL/GenBank/DDBJ whole genome shotgun (WGS) entry which is preliminary data.</text>
</comment>
<protein>
    <submittedName>
        <fullName evidence="1">Uncharacterized protein</fullName>
    </submittedName>
</protein>
<dbReference type="Proteomes" id="UP000233551">
    <property type="component" value="Unassembled WGS sequence"/>
</dbReference>
<dbReference type="AlphaFoldDB" id="A0A2I0K641"/>
<name>A0A2I0K641_PUNGR</name>
<evidence type="ECO:0000313" key="2">
    <source>
        <dbReference type="Proteomes" id="UP000233551"/>
    </source>
</evidence>